<feature type="signal peptide" evidence="1">
    <location>
        <begin position="1"/>
        <end position="19"/>
    </location>
</feature>
<proteinExistence type="predicted"/>
<comment type="caution">
    <text evidence="2">The sequence shown here is derived from an EMBL/GenBank/DDBJ whole genome shotgun (WGS) entry which is preliminary data.</text>
</comment>
<sequence length="206" mass="21859">MRLFSILVFYILAISLAVASPINLQARAGGKCYRGRDFPAPNEWVSFSEILGKYRGTMLGFNSADEVKFIEQFVHEAAGSSGLDPRIILAVIIQESHGNLRVAAGGGRTPGIMQALGSPHCQGTAKGGCGKNTIKDMIFAGVLGTGQTTGLKKCHESNGRSYGAMLRCYNSGHVFNPNDLIQAGPGTPSYVSDIANRLRGADPPLC</sequence>
<dbReference type="InterPro" id="IPR023346">
    <property type="entry name" value="Lysozyme-like_dom_sf"/>
</dbReference>
<dbReference type="Proteomes" id="UP000223968">
    <property type="component" value="Unassembled WGS sequence"/>
</dbReference>
<organism evidence="2 3">
    <name type="scientific">Helicocarpus griseus UAMH5409</name>
    <dbReference type="NCBI Taxonomy" id="1447875"/>
    <lineage>
        <taxon>Eukaryota</taxon>
        <taxon>Fungi</taxon>
        <taxon>Dikarya</taxon>
        <taxon>Ascomycota</taxon>
        <taxon>Pezizomycotina</taxon>
        <taxon>Eurotiomycetes</taxon>
        <taxon>Eurotiomycetidae</taxon>
        <taxon>Onygenales</taxon>
        <taxon>Ajellomycetaceae</taxon>
        <taxon>Helicocarpus</taxon>
    </lineage>
</organism>
<gene>
    <name evidence="2" type="ORF">AJ79_00506</name>
</gene>
<protein>
    <recommendedName>
        <fullName evidence="4">Transglycosylase SLT domain-containing protein</fullName>
    </recommendedName>
</protein>
<dbReference type="EMBL" id="PDNB01000004">
    <property type="protein sequence ID" value="PGH18437.1"/>
    <property type="molecule type" value="Genomic_DNA"/>
</dbReference>
<dbReference type="OrthoDB" id="1193027at2759"/>
<name>A0A2B7YCW4_9EURO</name>
<evidence type="ECO:0000256" key="1">
    <source>
        <dbReference type="SAM" id="SignalP"/>
    </source>
</evidence>
<dbReference type="Gene3D" id="1.10.530.10">
    <property type="match status" value="1"/>
</dbReference>
<dbReference type="AlphaFoldDB" id="A0A2B7YCW4"/>
<evidence type="ECO:0000313" key="3">
    <source>
        <dbReference type="Proteomes" id="UP000223968"/>
    </source>
</evidence>
<keyword evidence="1" id="KW-0732">Signal</keyword>
<feature type="chain" id="PRO_5013287552" description="Transglycosylase SLT domain-containing protein" evidence="1">
    <location>
        <begin position="20"/>
        <end position="206"/>
    </location>
</feature>
<evidence type="ECO:0000313" key="2">
    <source>
        <dbReference type="EMBL" id="PGH18437.1"/>
    </source>
</evidence>
<dbReference type="SUPFAM" id="SSF53955">
    <property type="entry name" value="Lysozyme-like"/>
    <property type="match status" value="1"/>
</dbReference>
<reference evidence="2 3" key="1">
    <citation type="submission" date="2017-10" db="EMBL/GenBank/DDBJ databases">
        <title>Comparative genomics in systemic dimorphic fungi from Ajellomycetaceae.</title>
        <authorList>
            <person name="Munoz J.F."/>
            <person name="Mcewen J.G."/>
            <person name="Clay O.K."/>
            <person name="Cuomo C.A."/>
        </authorList>
    </citation>
    <scope>NUCLEOTIDE SEQUENCE [LARGE SCALE GENOMIC DNA]</scope>
    <source>
        <strain evidence="2 3">UAMH5409</strain>
    </source>
</reference>
<keyword evidence="3" id="KW-1185">Reference proteome</keyword>
<accession>A0A2B7YCW4</accession>
<evidence type="ECO:0008006" key="4">
    <source>
        <dbReference type="Google" id="ProtNLM"/>
    </source>
</evidence>